<dbReference type="Pfam" id="PF00440">
    <property type="entry name" value="TetR_N"/>
    <property type="match status" value="1"/>
</dbReference>
<feature type="region of interest" description="Disordered" evidence="3">
    <location>
        <begin position="1"/>
        <end position="36"/>
    </location>
</feature>
<evidence type="ECO:0000259" key="4">
    <source>
        <dbReference type="PROSITE" id="PS50977"/>
    </source>
</evidence>
<dbReference type="InterPro" id="IPR050624">
    <property type="entry name" value="HTH-type_Tx_Regulator"/>
</dbReference>
<evidence type="ECO:0000256" key="1">
    <source>
        <dbReference type="ARBA" id="ARBA00023125"/>
    </source>
</evidence>
<dbReference type="PROSITE" id="PS50977">
    <property type="entry name" value="HTH_TETR_2"/>
    <property type="match status" value="1"/>
</dbReference>
<dbReference type="SUPFAM" id="SSF46689">
    <property type="entry name" value="Homeodomain-like"/>
    <property type="match status" value="1"/>
</dbReference>
<dbReference type="Proteomes" id="UP000068016">
    <property type="component" value="Unassembled WGS sequence"/>
</dbReference>
<dbReference type="RefSeq" id="WP_059507982.1">
    <property type="nucleotide sequence ID" value="NZ_LOXN01000051.1"/>
</dbReference>
<keyword evidence="1 2" id="KW-0238">DNA-binding</keyword>
<gene>
    <name evidence="5" type="ORF">WT83_31490</name>
</gene>
<dbReference type="PANTHER" id="PTHR43479:SF11">
    <property type="entry name" value="ACREF_ENVCD OPERON REPRESSOR-RELATED"/>
    <property type="match status" value="1"/>
</dbReference>
<protein>
    <submittedName>
        <fullName evidence="5">TetR family transcriptional regulator</fullName>
    </submittedName>
</protein>
<dbReference type="EMBL" id="LPLZ01000092">
    <property type="protein sequence ID" value="KWN04122.1"/>
    <property type="molecule type" value="Genomic_DNA"/>
</dbReference>
<evidence type="ECO:0000313" key="6">
    <source>
        <dbReference type="Proteomes" id="UP000068016"/>
    </source>
</evidence>
<comment type="caution">
    <text evidence="5">The sequence shown here is derived from an EMBL/GenBank/DDBJ whole genome shotgun (WGS) entry which is preliminary data.</text>
</comment>
<dbReference type="Gene3D" id="1.10.357.10">
    <property type="entry name" value="Tetracycline Repressor, domain 2"/>
    <property type="match status" value="1"/>
</dbReference>
<feature type="domain" description="HTH tetR-type" evidence="4">
    <location>
        <begin position="35"/>
        <end position="95"/>
    </location>
</feature>
<evidence type="ECO:0000313" key="5">
    <source>
        <dbReference type="EMBL" id="KWN04122.1"/>
    </source>
</evidence>
<dbReference type="GO" id="GO:0003677">
    <property type="term" value="F:DNA binding"/>
    <property type="evidence" value="ECO:0007669"/>
    <property type="project" value="UniProtKB-UniRule"/>
</dbReference>
<accession>A0A119P0C3</accession>
<organism evidence="5 6">
    <name type="scientific">Burkholderia territorii</name>
    <dbReference type="NCBI Taxonomy" id="1503055"/>
    <lineage>
        <taxon>Bacteria</taxon>
        <taxon>Pseudomonadati</taxon>
        <taxon>Pseudomonadota</taxon>
        <taxon>Betaproteobacteria</taxon>
        <taxon>Burkholderiales</taxon>
        <taxon>Burkholderiaceae</taxon>
        <taxon>Burkholderia</taxon>
        <taxon>Burkholderia cepacia complex</taxon>
    </lineage>
</organism>
<feature type="DNA-binding region" description="H-T-H motif" evidence="2">
    <location>
        <begin position="58"/>
        <end position="77"/>
    </location>
</feature>
<proteinExistence type="predicted"/>
<dbReference type="AlphaFoldDB" id="A0A119P0C3"/>
<sequence>MQDTSKRRVARNPKPAVASARTGEPRQPRGARRKRETRTRMLEAALRLMAEKGPDGVAINEITEAADVGFGSFYNHFESKEGIVVALIEWVFDDFADTLDRLAGGLSDPAEVIAVSVRHTLMRARRERVWGQFLIREGCSRRAFERGLGQRFLRDSGRGIAAKRFVVADPFMSIQSVIGTVLAAIAAELHFAASIVPSTRRQKALGIEDEGFPERAAALVLQALGLKRAEAEKIATRPLPVAEPGITADLPAAR</sequence>
<dbReference type="PRINTS" id="PR00455">
    <property type="entry name" value="HTHTETR"/>
</dbReference>
<evidence type="ECO:0000256" key="2">
    <source>
        <dbReference type="PROSITE-ProRule" id="PRU00335"/>
    </source>
</evidence>
<dbReference type="InterPro" id="IPR009057">
    <property type="entry name" value="Homeodomain-like_sf"/>
</dbReference>
<name>A0A119P0C3_9BURK</name>
<reference evidence="5 6" key="1">
    <citation type="submission" date="2015-11" db="EMBL/GenBank/DDBJ databases">
        <title>Expanding the genomic diversity of Burkholderia species for the development of highly accurate diagnostics.</title>
        <authorList>
            <person name="Sahl J."/>
            <person name="Keim P."/>
            <person name="Wagner D."/>
        </authorList>
    </citation>
    <scope>NUCLEOTIDE SEQUENCE [LARGE SCALE GENOMIC DNA]</scope>
    <source>
        <strain evidence="5 6">MSMB793WGS</strain>
    </source>
</reference>
<dbReference type="Pfam" id="PF21306">
    <property type="entry name" value="TetR_C_40"/>
    <property type="match status" value="1"/>
</dbReference>
<evidence type="ECO:0000256" key="3">
    <source>
        <dbReference type="SAM" id="MobiDB-lite"/>
    </source>
</evidence>
<dbReference type="PANTHER" id="PTHR43479">
    <property type="entry name" value="ACREF/ENVCD OPERON REPRESSOR-RELATED"/>
    <property type="match status" value="1"/>
</dbReference>
<dbReference type="InterPro" id="IPR001647">
    <property type="entry name" value="HTH_TetR"/>
</dbReference>
<dbReference type="InterPro" id="IPR049513">
    <property type="entry name" value="TetR_C_40"/>
</dbReference>